<keyword evidence="1" id="KW-0812">Transmembrane</keyword>
<evidence type="ECO:0000313" key="3">
    <source>
        <dbReference type="Proteomes" id="UP000272316"/>
    </source>
</evidence>
<evidence type="ECO:0008006" key="4">
    <source>
        <dbReference type="Google" id="ProtNLM"/>
    </source>
</evidence>
<accession>A0A3G8ZNN9</accession>
<feature type="transmembrane region" description="Helical" evidence="1">
    <location>
        <begin position="43"/>
        <end position="63"/>
    </location>
</feature>
<name>A0A3G8ZNN9_9FLAO</name>
<keyword evidence="1" id="KW-0472">Membrane</keyword>
<evidence type="ECO:0000313" key="2">
    <source>
        <dbReference type="EMBL" id="AZI55546.1"/>
    </source>
</evidence>
<proteinExistence type="predicted"/>
<reference evidence="3" key="1">
    <citation type="submission" date="2018-11" db="EMBL/GenBank/DDBJ databases">
        <title>Proposal to divide the Flavobacteriaceae and reorganize its genera based on Amino Acid Identity values calculated from whole genome sequences.</title>
        <authorList>
            <person name="Nicholson A.C."/>
            <person name="Gulvik C.A."/>
            <person name="Whitney A.M."/>
            <person name="Sheth M."/>
            <person name="Batra D."/>
            <person name="Pryor J."/>
            <person name="Bernardet J.-F."/>
            <person name="Hugo C."/>
            <person name="Kampfer P."/>
            <person name="Newman J.D."/>
            <person name="McQuiston J.R."/>
        </authorList>
    </citation>
    <scope>NUCLEOTIDE SEQUENCE [LARGE SCALE GENOMIC DNA]</scope>
    <source>
        <strain evidence="3">H6466</strain>
    </source>
</reference>
<dbReference type="KEGG" id="eva:EIB75_09930"/>
<organism evidence="2 3">
    <name type="scientific">Epilithonimonas vandammei</name>
    <dbReference type="NCBI Taxonomy" id="2487072"/>
    <lineage>
        <taxon>Bacteria</taxon>
        <taxon>Pseudomonadati</taxon>
        <taxon>Bacteroidota</taxon>
        <taxon>Flavobacteriia</taxon>
        <taxon>Flavobacteriales</taxon>
        <taxon>Weeksellaceae</taxon>
        <taxon>Chryseobacterium group</taxon>
        <taxon>Epilithonimonas</taxon>
    </lineage>
</organism>
<sequence>MNKELKQTLRFVVLIATPLCFVNAIIFSFGSDNFLSSLFSRFGLNYLITFPQAVFYVSVVKWFDKRKIS</sequence>
<dbReference type="EMBL" id="CP034160">
    <property type="protein sequence ID" value="AZI55546.1"/>
    <property type="molecule type" value="Genomic_DNA"/>
</dbReference>
<protein>
    <recommendedName>
        <fullName evidence="4">DUF2798 domain-containing protein</fullName>
    </recommendedName>
</protein>
<gene>
    <name evidence="2" type="ORF">EIB75_09930</name>
</gene>
<dbReference type="Proteomes" id="UP000272316">
    <property type="component" value="Chromosome"/>
</dbReference>
<feature type="transmembrane region" description="Helical" evidence="1">
    <location>
        <begin position="12"/>
        <end position="31"/>
    </location>
</feature>
<evidence type="ECO:0000256" key="1">
    <source>
        <dbReference type="SAM" id="Phobius"/>
    </source>
</evidence>
<dbReference type="AlphaFoldDB" id="A0A3G8ZNN9"/>
<keyword evidence="1" id="KW-1133">Transmembrane helix</keyword>